<keyword evidence="2" id="KW-1185">Reference proteome</keyword>
<dbReference type="Proteomes" id="UP000019141">
    <property type="component" value="Unassembled WGS sequence"/>
</dbReference>
<dbReference type="EMBL" id="AZHW01000471">
    <property type="protein sequence ID" value="ETW99213.1"/>
    <property type="molecule type" value="Genomic_DNA"/>
</dbReference>
<protein>
    <submittedName>
        <fullName evidence="1">Uncharacterized protein</fullName>
    </submittedName>
</protein>
<sequence length="94" mass="10392">MSEQSKKCKQVETLHGLEVTETKVVITVTSNGCTDRDDFEIEVQKSLPPIATFIRVQPDFCEAAPHSVDISFSLKEVGAAEFKVGNPFRPGPRQ</sequence>
<evidence type="ECO:0000313" key="2">
    <source>
        <dbReference type="Proteomes" id="UP000019141"/>
    </source>
</evidence>
<gene>
    <name evidence="1" type="ORF">ETSY1_15845</name>
</gene>
<name>W4LM82_ENTF1</name>
<comment type="caution">
    <text evidence="1">The sequence shown here is derived from an EMBL/GenBank/DDBJ whole genome shotgun (WGS) entry which is preliminary data.</text>
</comment>
<organism evidence="1 2">
    <name type="scientific">Entotheonella factor</name>
    <dbReference type="NCBI Taxonomy" id="1429438"/>
    <lineage>
        <taxon>Bacteria</taxon>
        <taxon>Pseudomonadati</taxon>
        <taxon>Nitrospinota/Tectimicrobiota group</taxon>
        <taxon>Candidatus Tectimicrobiota</taxon>
        <taxon>Candidatus Entotheonellia</taxon>
        <taxon>Candidatus Entotheonellales</taxon>
        <taxon>Candidatus Entotheonellaceae</taxon>
        <taxon>Candidatus Entotheonella</taxon>
    </lineage>
</organism>
<accession>W4LM82</accession>
<dbReference type="AlphaFoldDB" id="W4LM82"/>
<dbReference type="HOGENOM" id="CLU_2380855_0_0_7"/>
<reference evidence="1 2" key="1">
    <citation type="journal article" date="2014" name="Nature">
        <title>An environmental bacterial taxon with a large and distinct metabolic repertoire.</title>
        <authorList>
            <person name="Wilson M.C."/>
            <person name="Mori T."/>
            <person name="Ruckert C."/>
            <person name="Uria A.R."/>
            <person name="Helf M.J."/>
            <person name="Takada K."/>
            <person name="Gernert C."/>
            <person name="Steffens U.A."/>
            <person name="Heycke N."/>
            <person name="Schmitt S."/>
            <person name="Rinke C."/>
            <person name="Helfrich E.J."/>
            <person name="Brachmann A.O."/>
            <person name="Gurgui C."/>
            <person name="Wakimoto T."/>
            <person name="Kracht M."/>
            <person name="Crusemann M."/>
            <person name="Hentschel U."/>
            <person name="Abe I."/>
            <person name="Matsunaga S."/>
            <person name="Kalinowski J."/>
            <person name="Takeyama H."/>
            <person name="Piel J."/>
        </authorList>
    </citation>
    <scope>NUCLEOTIDE SEQUENCE [LARGE SCALE GENOMIC DNA]</scope>
    <source>
        <strain evidence="2">TSY1</strain>
    </source>
</reference>
<evidence type="ECO:0000313" key="1">
    <source>
        <dbReference type="EMBL" id="ETW99213.1"/>
    </source>
</evidence>
<proteinExistence type="predicted"/>